<dbReference type="GO" id="GO:0044874">
    <property type="term" value="P:lipoprotein localization to outer membrane"/>
    <property type="evidence" value="ECO:0007669"/>
    <property type="project" value="TreeGrafter"/>
</dbReference>
<dbReference type="GO" id="GO:0098796">
    <property type="term" value="C:membrane protein complex"/>
    <property type="evidence" value="ECO:0007669"/>
    <property type="project" value="UniProtKB-ARBA"/>
</dbReference>
<feature type="domain" description="ABC transporter" evidence="6">
    <location>
        <begin position="6"/>
        <end position="233"/>
    </location>
</feature>
<dbReference type="AlphaFoldDB" id="A0A328BR09"/>
<evidence type="ECO:0000256" key="1">
    <source>
        <dbReference type="ARBA" id="ARBA00022448"/>
    </source>
</evidence>
<dbReference type="OrthoDB" id="9802264at2"/>
<reference evidence="7 8" key="1">
    <citation type="submission" date="2018-05" db="EMBL/GenBank/DDBJ databases">
        <authorList>
            <person name="Lanie J.A."/>
            <person name="Ng W.-L."/>
            <person name="Kazmierczak K.M."/>
            <person name="Andrzejewski T.M."/>
            <person name="Davidsen T.M."/>
            <person name="Wayne K.J."/>
            <person name="Tettelin H."/>
            <person name="Glass J.I."/>
            <person name="Rusch D."/>
            <person name="Podicherti R."/>
            <person name="Tsui H.-C.T."/>
            <person name="Winkler M.E."/>
        </authorList>
    </citation>
    <scope>NUCLEOTIDE SEQUENCE [LARGE SCALE GENOMIC DNA]</scope>
    <source>
        <strain evidence="7 8">BUT-10</strain>
    </source>
</reference>
<dbReference type="CDD" id="cd03255">
    <property type="entry name" value="ABC_MJ0796_LolCDE_FtsE"/>
    <property type="match status" value="1"/>
</dbReference>
<dbReference type="InterPro" id="IPR003439">
    <property type="entry name" value="ABC_transporter-like_ATP-bd"/>
</dbReference>
<comment type="similarity">
    <text evidence="5">Belongs to the ABC transporter superfamily. Macrolide exporter (TC 3.A.1.122) family.</text>
</comment>
<protein>
    <submittedName>
        <fullName evidence="7">ABC transporter</fullName>
    </submittedName>
</protein>
<dbReference type="GO" id="GO:0089705">
    <property type="term" value="P:protein localization to outer membrane"/>
    <property type="evidence" value="ECO:0007669"/>
    <property type="project" value="TreeGrafter"/>
</dbReference>
<evidence type="ECO:0000259" key="6">
    <source>
        <dbReference type="PROSITE" id="PS50893"/>
    </source>
</evidence>
<dbReference type="PROSITE" id="PS00211">
    <property type="entry name" value="ABC_TRANSPORTER_1"/>
    <property type="match status" value="1"/>
</dbReference>
<dbReference type="PANTHER" id="PTHR24220">
    <property type="entry name" value="IMPORT ATP-BINDING PROTEIN"/>
    <property type="match status" value="1"/>
</dbReference>
<gene>
    <name evidence="7" type="ORF">DJ019_02820</name>
</gene>
<dbReference type="GO" id="GO:0016887">
    <property type="term" value="F:ATP hydrolysis activity"/>
    <property type="evidence" value="ECO:0007669"/>
    <property type="project" value="InterPro"/>
</dbReference>
<dbReference type="InterPro" id="IPR027417">
    <property type="entry name" value="P-loop_NTPase"/>
</dbReference>
<dbReference type="Pfam" id="PF00005">
    <property type="entry name" value="ABC_tran"/>
    <property type="match status" value="1"/>
</dbReference>
<dbReference type="InterPro" id="IPR017871">
    <property type="entry name" value="ABC_transporter-like_CS"/>
</dbReference>
<organism evidence="7 8">
    <name type="scientific">Phenylobacterium kunshanense</name>
    <dbReference type="NCBI Taxonomy" id="1445034"/>
    <lineage>
        <taxon>Bacteria</taxon>
        <taxon>Pseudomonadati</taxon>
        <taxon>Pseudomonadota</taxon>
        <taxon>Alphaproteobacteria</taxon>
        <taxon>Caulobacterales</taxon>
        <taxon>Caulobacteraceae</taxon>
        <taxon>Phenylobacterium</taxon>
    </lineage>
</organism>
<dbReference type="PROSITE" id="PS50893">
    <property type="entry name" value="ABC_TRANSPORTER_2"/>
    <property type="match status" value="1"/>
</dbReference>
<dbReference type="InterPro" id="IPR003593">
    <property type="entry name" value="AAA+_ATPase"/>
</dbReference>
<dbReference type="GO" id="GO:0022857">
    <property type="term" value="F:transmembrane transporter activity"/>
    <property type="evidence" value="ECO:0007669"/>
    <property type="project" value="UniProtKB-ARBA"/>
</dbReference>
<name>A0A328BR09_9CAUL</name>
<accession>A0A328BR09</accession>
<evidence type="ECO:0000313" key="7">
    <source>
        <dbReference type="EMBL" id="RAK68961.1"/>
    </source>
</evidence>
<keyword evidence="2" id="KW-0997">Cell inner membrane</keyword>
<dbReference type="EMBL" id="QFYS01000001">
    <property type="protein sequence ID" value="RAK68961.1"/>
    <property type="molecule type" value="Genomic_DNA"/>
</dbReference>
<dbReference type="SUPFAM" id="SSF52540">
    <property type="entry name" value="P-loop containing nucleoside triphosphate hydrolases"/>
    <property type="match status" value="1"/>
</dbReference>
<dbReference type="Proteomes" id="UP000249524">
    <property type="component" value="Unassembled WGS sequence"/>
</dbReference>
<dbReference type="Gene3D" id="3.40.50.300">
    <property type="entry name" value="P-loop containing nucleotide triphosphate hydrolases"/>
    <property type="match status" value="1"/>
</dbReference>
<dbReference type="SMART" id="SM00382">
    <property type="entry name" value="AAA"/>
    <property type="match status" value="1"/>
</dbReference>
<proteinExistence type="inferred from homology"/>
<evidence type="ECO:0000256" key="5">
    <source>
        <dbReference type="ARBA" id="ARBA00038388"/>
    </source>
</evidence>
<dbReference type="GO" id="GO:0005524">
    <property type="term" value="F:ATP binding"/>
    <property type="evidence" value="ECO:0007669"/>
    <property type="project" value="UniProtKB-KW"/>
</dbReference>
<evidence type="ECO:0000256" key="2">
    <source>
        <dbReference type="ARBA" id="ARBA00022519"/>
    </source>
</evidence>
<dbReference type="InterPro" id="IPR015854">
    <property type="entry name" value="ABC_transpr_LolD-like"/>
</dbReference>
<dbReference type="InterPro" id="IPR017911">
    <property type="entry name" value="MacB-like_ATP-bd"/>
</dbReference>
<dbReference type="PANTHER" id="PTHR24220:SF689">
    <property type="entry name" value="LIPOPROTEIN-RELEASING SYSTEM ATP-BINDING PROTEIN LOLD"/>
    <property type="match status" value="1"/>
</dbReference>
<keyword evidence="3" id="KW-0547">Nucleotide-binding</keyword>
<dbReference type="RefSeq" id="WP_111274453.1">
    <property type="nucleotide sequence ID" value="NZ_QFYS01000001.1"/>
</dbReference>
<dbReference type="GO" id="GO:0005886">
    <property type="term" value="C:plasma membrane"/>
    <property type="evidence" value="ECO:0007669"/>
    <property type="project" value="TreeGrafter"/>
</dbReference>
<keyword evidence="4" id="KW-0067">ATP-binding</keyword>
<sequence>MSEPVLSIRGLERTYVTQAGSLTVLRGADLDVQPGEIVGLVGPSGSGKSSLLHAAGLLERPQGGRISILGTDCTALSERERTRVRLATIGFVYQFHHLLPEFTAEDNVALPMMIAGVEQKAARARARELLAELGLKDRAHHQPPQLSGGEQQRVAIARALANRPRLLLADEPTGNLDPATSTAVFDNLYALARSQGVAALVATHNFQLAAHMDRVFALKDGHLEPWTPESALA</sequence>
<evidence type="ECO:0000256" key="4">
    <source>
        <dbReference type="ARBA" id="ARBA00022840"/>
    </source>
</evidence>
<keyword evidence="1" id="KW-0813">Transport</keyword>
<comment type="caution">
    <text evidence="7">The sequence shown here is derived from an EMBL/GenBank/DDBJ whole genome shotgun (WGS) entry which is preliminary data.</text>
</comment>
<evidence type="ECO:0000313" key="8">
    <source>
        <dbReference type="Proteomes" id="UP000249524"/>
    </source>
</evidence>
<keyword evidence="8" id="KW-1185">Reference proteome</keyword>
<evidence type="ECO:0000256" key="3">
    <source>
        <dbReference type="ARBA" id="ARBA00022741"/>
    </source>
</evidence>
<keyword evidence="2" id="KW-1003">Cell membrane</keyword>
<keyword evidence="2" id="KW-0472">Membrane</keyword>
<dbReference type="FunFam" id="3.40.50.300:FF:000032">
    <property type="entry name" value="Export ABC transporter ATP-binding protein"/>
    <property type="match status" value="1"/>
</dbReference>